<evidence type="ECO:0000313" key="1">
    <source>
        <dbReference type="EMBL" id="KAI9918345.1"/>
    </source>
</evidence>
<protein>
    <submittedName>
        <fullName evidence="1">Uncharacterized protein</fullName>
    </submittedName>
</protein>
<name>A0ACC0WI61_9STRA</name>
<evidence type="ECO:0000313" key="2">
    <source>
        <dbReference type="Proteomes" id="UP001163321"/>
    </source>
</evidence>
<keyword evidence="2" id="KW-1185">Reference proteome</keyword>
<gene>
    <name evidence="1" type="ORF">PsorP6_011411</name>
</gene>
<reference evidence="1 2" key="1">
    <citation type="journal article" date="2022" name="bioRxiv">
        <title>The genome of the oomycete Peronosclerospora sorghi, a cosmopolitan pathogen of maize and sorghum, is inflated with dispersed pseudogenes.</title>
        <authorList>
            <person name="Fletcher K."/>
            <person name="Martin F."/>
            <person name="Isakeit T."/>
            <person name="Cavanaugh K."/>
            <person name="Magill C."/>
            <person name="Michelmore R."/>
        </authorList>
    </citation>
    <scope>NUCLEOTIDE SEQUENCE [LARGE SCALE GENOMIC DNA]</scope>
    <source>
        <strain evidence="1">P6</strain>
    </source>
</reference>
<dbReference type="Proteomes" id="UP001163321">
    <property type="component" value="Chromosome 12"/>
</dbReference>
<proteinExistence type="predicted"/>
<organism evidence="1 2">
    <name type="scientific">Peronosclerospora sorghi</name>
    <dbReference type="NCBI Taxonomy" id="230839"/>
    <lineage>
        <taxon>Eukaryota</taxon>
        <taxon>Sar</taxon>
        <taxon>Stramenopiles</taxon>
        <taxon>Oomycota</taxon>
        <taxon>Peronosporomycetes</taxon>
        <taxon>Peronosporales</taxon>
        <taxon>Peronosporaceae</taxon>
        <taxon>Peronosclerospora</taxon>
    </lineage>
</organism>
<accession>A0ACC0WI61</accession>
<sequence>MQKSSFNTKHLYPSTSCTLLQIAHPPELIFLKLRNAVLGRIGFLTLQVILEIKKGTQEIANASNATRTAPTSLRSSSMTTHCNRSLSTLDSHS</sequence>
<comment type="caution">
    <text evidence="1">The sequence shown here is derived from an EMBL/GenBank/DDBJ whole genome shotgun (WGS) entry which is preliminary data.</text>
</comment>
<dbReference type="EMBL" id="CM047591">
    <property type="protein sequence ID" value="KAI9918345.1"/>
    <property type="molecule type" value="Genomic_DNA"/>
</dbReference>